<comment type="caution">
    <text evidence="2">The sequence shown here is derived from an EMBL/GenBank/DDBJ whole genome shotgun (WGS) entry which is preliminary data.</text>
</comment>
<evidence type="ECO:0000256" key="1">
    <source>
        <dbReference type="SAM" id="Phobius"/>
    </source>
</evidence>
<keyword evidence="1" id="KW-1133">Transmembrane helix</keyword>
<protein>
    <submittedName>
        <fullName evidence="2">Uncharacterized protein</fullName>
    </submittedName>
</protein>
<dbReference type="RefSeq" id="WP_285930323.1">
    <property type="nucleotide sequence ID" value="NZ_JASTZU010000016.1"/>
</dbReference>
<organism evidence="2 3">
    <name type="scientific">Aquibacillus rhizosphaerae</name>
    <dbReference type="NCBI Taxonomy" id="3051431"/>
    <lineage>
        <taxon>Bacteria</taxon>
        <taxon>Bacillati</taxon>
        <taxon>Bacillota</taxon>
        <taxon>Bacilli</taxon>
        <taxon>Bacillales</taxon>
        <taxon>Bacillaceae</taxon>
        <taxon>Aquibacillus</taxon>
    </lineage>
</organism>
<accession>A0ABT7L0T4</accession>
<keyword evidence="1" id="KW-0812">Transmembrane</keyword>
<dbReference type="Proteomes" id="UP001235343">
    <property type="component" value="Unassembled WGS sequence"/>
</dbReference>
<proteinExistence type="predicted"/>
<feature type="transmembrane region" description="Helical" evidence="1">
    <location>
        <begin position="16"/>
        <end position="38"/>
    </location>
</feature>
<sequence length="42" mass="4806">MDEISELLNKEPFIKYSLIVILGALIIFTGYSLGDYIFTHLN</sequence>
<keyword evidence="1" id="KW-0472">Membrane</keyword>
<gene>
    <name evidence="2" type="ORF">QQS35_03135</name>
</gene>
<dbReference type="EMBL" id="JASTZU010000016">
    <property type="protein sequence ID" value="MDL4839454.1"/>
    <property type="molecule type" value="Genomic_DNA"/>
</dbReference>
<keyword evidence="3" id="KW-1185">Reference proteome</keyword>
<reference evidence="2 3" key="1">
    <citation type="submission" date="2023-06" db="EMBL/GenBank/DDBJ databases">
        <title>Aquibacillus rhizosphaerae LR5S19.</title>
        <authorList>
            <person name="Sun J.-Q."/>
        </authorList>
    </citation>
    <scope>NUCLEOTIDE SEQUENCE [LARGE SCALE GENOMIC DNA]</scope>
    <source>
        <strain evidence="2 3">LR5S19</strain>
    </source>
</reference>
<evidence type="ECO:0000313" key="2">
    <source>
        <dbReference type="EMBL" id="MDL4839454.1"/>
    </source>
</evidence>
<evidence type="ECO:0000313" key="3">
    <source>
        <dbReference type="Proteomes" id="UP001235343"/>
    </source>
</evidence>
<name>A0ABT7L0T4_9BACI</name>